<sequence>KARQLAALGTEVTERVPTGVHVSDANVRYLRAKVEHTGHTLALPA</sequence>
<protein>
    <submittedName>
        <fullName evidence="1">GTP cyclohydrolase</fullName>
    </submittedName>
</protein>
<dbReference type="EMBL" id="JAATEJ010000020">
    <property type="protein sequence ID" value="NJP46182.1"/>
    <property type="molecule type" value="Genomic_DNA"/>
</dbReference>
<reference evidence="1 2" key="1">
    <citation type="submission" date="2020-03" db="EMBL/GenBank/DDBJ databases">
        <title>WGS of actinomycetes isolated from Thailand.</title>
        <authorList>
            <person name="Thawai C."/>
        </authorList>
    </citation>
    <scope>NUCLEOTIDE SEQUENCE [LARGE SCALE GENOMIC DNA]</scope>
    <source>
        <strain evidence="1 2">PRB2-1</strain>
    </source>
</reference>
<gene>
    <name evidence="1" type="ORF">HCN08_22650</name>
</gene>
<proteinExistence type="predicted"/>
<comment type="caution">
    <text evidence="1">The sequence shown here is derived from an EMBL/GenBank/DDBJ whole genome shotgun (WGS) entry which is preliminary data.</text>
</comment>
<evidence type="ECO:0000313" key="2">
    <source>
        <dbReference type="Proteomes" id="UP000734511"/>
    </source>
</evidence>
<accession>A0ABX0ZU84</accession>
<organism evidence="1 2">
    <name type="scientific">Actinacidiphila epipremni</name>
    <dbReference type="NCBI Taxonomy" id="2053013"/>
    <lineage>
        <taxon>Bacteria</taxon>
        <taxon>Bacillati</taxon>
        <taxon>Actinomycetota</taxon>
        <taxon>Actinomycetes</taxon>
        <taxon>Kitasatosporales</taxon>
        <taxon>Streptomycetaceae</taxon>
        <taxon>Actinacidiphila</taxon>
    </lineage>
</organism>
<feature type="non-terminal residue" evidence="1">
    <location>
        <position position="1"/>
    </location>
</feature>
<dbReference type="Proteomes" id="UP000734511">
    <property type="component" value="Unassembled WGS sequence"/>
</dbReference>
<evidence type="ECO:0000313" key="1">
    <source>
        <dbReference type="EMBL" id="NJP46182.1"/>
    </source>
</evidence>
<name>A0ABX0ZU84_9ACTN</name>
<keyword evidence="2" id="KW-1185">Reference proteome</keyword>